<dbReference type="EMBL" id="MWPH01000001">
    <property type="protein sequence ID" value="OVE86454.1"/>
    <property type="molecule type" value="Genomic_DNA"/>
</dbReference>
<dbReference type="PANTHER" id="PTHR46825:SF9">
    <property type="entry name" value="BETA-LACTAMASE-RELATED DOMAIN-CONTAINING PROTEIN"/>
    <property type="match status" value="1"/>
</dbReference>
<dbReference type="InterPro" id="IPR012338">
    <property type="entry name" value="Beta-lactam/transpept-like"/>
</dbReference>
<protein>
    <recommendedName>
        <fullName evidence="2">Beta-lactamase-related domain-containing protein</fullName>
    </recommendedName>
</protein>
<keyword evidence="1" id="KW-0472">Membrane</keyword>
<dbReference type="Pfam" id="PF00144">
    <property type="entry name" value="Beta-lactamase"/>
    <property type="match status" value="1"/>
</dbReference>
<evidence type="ECO:0000259" key="2">
    <source>
        <dbReference type="Pfam" id="PF00144"/>
    </source>
</evidence>
<feature type="transmembrane region" description="Helical" evidence="1">
    <location>
        <begin position="485"/>
        <end position="504"/>
    </location>
</feature>
<gene>
    <name evidence="3" type="ORF">B2G88_05315</name>
</gene>
<dbReference type="Proteomes" id="UP000196084">
    <property type="component" value="Unassembled WGS sequence"/>
</dbReference>
<dbReference type="PANTHER" id="PTHR46825">
    <property type="entry name" value="D-ALANYL-D-ALANINE-CARBOXYPEPTIDASE/ENDOPEPTIDASE AMPH"/>
    <property type="match status" value="1"/>
</dbReference>
<dbReference type="SUPFAM" id="SSF56601">
    <property type="entry name" value="beta-lactamase/transpeptidase-like"/>
    <property type="match status" value="1"/>
</dbReference>
<dbReference type="InterPro" id="IPR050491">
    <property type="entry name" value="AmpC-like"/>
</dbReference>
<accession>A0A202EDY3</accession>
<feature type="transmembrane region" description="Helical" evidence="1">
    <location>
        <begin position="524"/>
        <end position="546"/>
    </location>
</feature>
<sequence>MDSTLQAHNVSGAVVSVVHDGAVALESGYGETSFDGRAVTPDETPVHTGSVSKAATYTAAMRLIDDDAIDPDVDVNQYLESVSVPETFDESITLTHLATHTAGFEPRMRNDTVADPDARQPLAESVGTYQPSRLRPPGEVMGYTNYAPALTGQVITDVAGMRFADYVNDAIFDPLGMDRTTFDVIPNHVDDETREGIRRDLQFHSNVPPASGMWSTGSDMAQFLLAHLEGGATDTGRMLSEDATTAMHEQWFTPHEELERMAFGLFVRTRDDIRLLYHGGGGMGYHSQFLLIPELDLGLFVSFQGATPGPAVSEFEDEFLDRYVPTTDAELTPDGRPHRADDLEGSYRAFMTHELTTYEKTLFSGTSPGVDIWIDDDGTLVVDGSSQSRWVELEPLVFRRVDGQATLVFHETDGEITDFTSDSAVWTYTRTSWYDDLYTQVGLGLGSALVVLSGVLGWPLAAAVRRVRGEGASPTGSRGSHRARLTAGGAGALLVGFVIALFALEVVLSVLGWGSLVNAPPPGLSLSFTVPILAAIATIVAAWYAVQAWRESYWGVAGRIHYTAVVLALAVLLWVFRYWNLMGLPV</sequence>
<dbReference type="Gene3D" id="3.40.710.10">
    <property type="entry name" value="DD-peptidase/beta-lactamase superfamily"/>
    <property type="match status" value="1"/>
</dbReference>
<feature type="domain" description="Beta-lactamase-related" evidence="2">
    <location>
        <begin position="5"/>
        <end position="310"/>
    </location>
</feature>
<evidence type="ECO:0000313" key="3">
    <source>
        <dbReference type="EMBL" id="OVE86454.1"/>
    </source>
</evidence>
<feature type="transmembrane region" description="Helical" evidence="1">
    <location>
        <begin position="441"/>
        <end position="464"/>
    </location>
</feature>
<keyword evidence="4" id="KW-1185">Reference proteome</keyword>
<organism evidence="3 4">
    <name type="scientific">Natronolimnobius baerhuensis</name>
    <dbReference type="NCBI Taxonomy" id="253108"/>
    <lineage>
        <taxon>Archaea</taxon>
        <taxon>Methanobacteriati</taxon>
        <taxon>Methanobacteriota</taxon>
        <taxon>Stenosarchaea group</taxon>
        <taxon>Halobacteria</taxon>
        <taxon>Halobacteriales</taxon>
        <taxon>Natrialbaceae</taxon>
        <taxon>Natronolimnobius</taxon>
    </lineage>
</organism>
<keyword evidence="1" id="KW-1133">Transmembrane helix</keyword>
<reference evidence="3 4" key="1">
    <citation type="submission" date="2017-02" db="EMBL/GenBank/DDBJ databases">
        <title>Natronthermophilus aegyptiacus gen. nov.,sp. nov., an aerobic, extremely halophilic alkalithermophilic archaeon isolated from the athalassohaline Wadi An Natrun, Egypt.</title>
        <authorList>
            <person name="Zhao B."/>
        </authorList>
    </citation>
    <scope>NUCLEOTIDE SEQUENCE [LARGE SCALE GENOMIC DNA]</scope>
    <source>
        <strain evidence="3 4">CGMCC 1.3597</strain>
    </source>
</reference>
<dbReference type="InterPro" id="IPR001466">
    <property type="entry name" value="Beta-lactam-related"/>
</dbReference>
<name>A0A202EDY3_9EURY</name>
<dbReference type="AlphaFoldDB" id="A0A202EDY3"/>
<evidence type="ECO:0000256" key="1">
    <source>
        <dbReference type="SAM" id="Phobius"/>
    </source>
</evidence>
<keyword evidence="1" id="KW-0812">Transmembrane</keyword>
<comment type="caution">
    <text evidence="3">The sequence shown here is derived from an EMBL/GenBank/DDBJ whole genome shotgun (WGS) entry which is preliminary data.</text>
</comment>
<evidence type="ECO:0000313" key="4">
    <source>
        <dbReference type="Proteomes" id="UP000196084"/>
    </source>
</evidence>
<feature type="transmembrane region" description="Helical" evidence="1">
    <location>
        <begin position="558"/>
        <end position="579"/>
    </location>
</feature>
<proteinExistence type="predicted"/>